<feature type="binding site" evidence="3">
    <location>
        <begin position="90"/>
        <end position="97"/>
    </location>
    <ligand>
        <name>ATP</name>
        <dbReference type="ChEBI" id="CHEBI:30616"/>
    </ligand>
</feature>
<keyword evidence="1 3" id="KW-0547">Nucleotide-binding</keyword>
<name>A0A167FPK5_CALVF</name>
<evidence type="ECO:0000256" key="2">
    <source>
        <dbReference type="ARBA" id="ARBA00022840"/>
    </source>
</evidence>
<dbReference type="GO" id="GO:0005524">
    <property type="term" value="F:ATP binding"/>
    <property type="evidence" value="ECO:0007669"/>
    <property type="project" value="UniProtKB-UniRule"/>
</dbReference>
<dbReference type="Pfam" id="PF00225">
    <property type="entry name" value="Kinesin"/>
    <property type="match status" value="1"/>
</dbReference>
<evidence type="ECO:0000256" key="1">
    <source>
        <dbReference type="ARBA" id="ARBA00022741"/>
    </source>
</evidence>
<dbReference type="OrthoDB" id="3176171at2759"/>
<comment type="similarity">
    <text evidence="3 4">Belongs to the TRAFAC class myosin-kinesin ATPase superfamily. Kinesin family.</text>
</comment>
<dbReference type="SMART" id="SM00129">
    <property type="entry name" value="KISc"/>
    <property type="match status" value="1"/>
</dbReference>
<reference evidence="7 8" key="1">
    <citation type="journal article" date="2016" name="Mol. Biol. Evol.">
        <title>Comparative Genomics of Early-Diverging Mushroom-Forming Fungi Provides Insights into the Origins of Lignocellulose Decay Capabilities.</title>
        <authorList>
            <person name="Nagy L.G."/>
            <person name="Riley R."/>
            <person name="Tritt A."/>
            <person name="Adam C."/>
            <person name="Daum C."/>
            <person name="Floudas D."/>
            <person name="Sun H."/>
            <person name="Yadav J.S."/>
            <person name="Pangilinan J."/>
            <person name="Larsson K.H."/>
            <person name="Matsuura K."/>
            <person name="Barry K."/>
            <person name="Labutti K."/>
            <person name="Kuo R."/>
            <person name="Ohm R.A."/>
            <person name="Bhattacharya S.S."/>
            <person name="Shirouzu T."/>
            <person name="Yoshinaga Y."/>
            <person name="Martin F.M."/>
            <person name="Grigoriev I.V."/>
            <person name="Hibbett D.S."/>
        </authorList>
    </citation>
    <scope>NUCLEOTIDE SEQUENCE [LARGE SCALE GENOMIC DNA]</scope>
    <source>
        <strain evidence="7 8">TUFC12733</strain>
    </source>
</reference>
<dbReference type="CDD" id="cd00106">
    <property type="entry name" value="KISc"/>
    <property type="match status" value="1"/>
</dbReference>
<dbReference type="GO" id="GO:0005871">
    <property type="term" value="C:kinesin complex"/>
    <property type="evidence" value="ECO:0007669"/>
    <property type="project" value="TreeGrafter"/>
</dbReference>
<evidence type="ECO:0000256" key="4">
    <source>
        <dbReference type="RuleBase" id="RU000394"/>
    </source>
</evidence>
<keyword evidence="2 3" id="KW-0067">ATP-binding</keyword>
<evidence type="ECO:0000259" key="6">
    <source>
        <dbReference type="PROSITE" id="PS50067"/>
    </source>
</evidence>
<protein>
    <recommendedName>
        <fullName evidence="4">Kinesin-like protein</fullName>
    </recommendedName>
</protein>
<gene>
    <name evidence="7" type="ORF">CALVIDRAFT_543345</name>
</gene>
<dbReference type="GO" id="GO:0008574">
    <property type="term" value="F:plus-end-directed microtubule motor activity"/>
    <property type="evidence" value="ECO:0007669"/>
    <property type="project" value="TreeGrafter"/>
</dbReference>
<keyword evidence="4" id="KW-0493">Microtubule</keyword>
<dbReference type="PANTHER" id="PTHR24115:SF1000">
    <property type="entry name" value="KINESIN-LIKE PROTEIN KIF22"/>
    <property type="match status" value="1"/>
</dbReference>
<dbReference type="SUPFAM" id="SSF52540">
    <property type="entry name" value="P-loop containing nucleoside triphosphate hydrolases"/>
    <property type="match status" value="1"/>
</dbReference>
<evidence type="ECO:0000256" key="3">
    <source>
        <dbReference type="PROSITE-ProRule" id="PRU00283"/>
    </source>
</evidence>
<keyword evidence="8" id="KW-1185">Reference proteome</keyword>
<dbReference type="AlphaFoldDB" id="A0A167FPK5"/>
<dbReference type="GO" id="GO:0007018">
    <property type="term" value="P:microtubule-based movement"/>
    <property type="evidence" value="ECO:0007669"/>
    <property type="project" value="InterPro"/>
</dbReference>
<dbReference type="Gene3D" id="3.40.850.10">
    <property type="entry name" value="Kinesin motor domain"/>
    <property type="match status" value="1"/>
</dbReference>
<dbReference type="GO" id="GO:0005874">
    <property type="term" value="C:microtubule"/>
    <property type="evidence" value="ECO:0007669"/>
    <property type="project" value="UniProtKB-KW"/>
</dbReference>
<sequence>MGSTKVIVAVRCRPFLPNEEQDDVVKVSAPAEDGADGFVSVLNSKNTREEFRFKSCWDQSSTQEEIFERDVRPILEQAFSGYTACLFCYGVTSSGKTHTMQGSVSDPGIIRRALRYFLAAGCGEGRSDVHVTISYVEIYKDEVYDLLHHLGKPLLSVRGVGEQIFIPSLTEIPITSPQEFEKRFASACKLRSTSATRLNGASSRSHAILTTRVWLTRTDGTVTEGKINLIDLAGSENNKLTGNDSSRMAESSAINRSLSILGQVVDALNHNLPHVPYRSSKLTRILQPSLGGKSIGLLICCIAPGAKYKEDTLRTLGFGSRTKTVENHPLPAAPTMAPEIPEPPFRESCSLSHPPTKVTPLR</sequence>
<feature type="domain" description="Kinesin motor" evidence="6">
    <location>
        <begin position="5"/>
        <end position="325"/>
    </location>
</feature>
<dbReference type="PRINTS" id="PR00380">
    <property type="entry name" value="KINESINHEAVY"/>
</dbReference>
<dbReference type="InterPro" id="IPR027417">
    <property type="entry name" value="P-loop_NTPase"/>
</dbReference>
<dbReference type="EMBL" id="KV417369">
    <property type="protein sequence ID" value="KZO89712.1"/>
    <property type="molecule type" value="Genomic_DNA"/>
</dbReference>
<feature type="region of interest" description="Disordered" evidence="5">
    <location>
        <begin position="322"/>
        <end position="362"/>
    </location>
</feature>
<dbReference type="GO" id="GO:0016887">
    <property type="term" value="F:ATP hydrolysis activity"/>
    <property type="evidence" value="ECO:0007669"/>
    <property type="project" value="TreeGrafter"/>
</dbReference>
<dbReference type="InterPro" id="IPR001752">
    <property type="entry name" value="Kinesin_motor_dom"/>
</dbReference>
<organism evidence="7 8">
    <name type="scientific">Calocera viscosa (strain TUFC12733)</name>
    <dbReference type="NCBI Taxonomy" id="1330018"/>
    <lineage>
        <taxon>Eukaryota</taxon>
        <taxon>Fungi</taxon>
        <taxon>Dikarya</taxon>
        <taxon>Basidiomycota</taxon>
        <taxon>Agaricomycotina</taxon>
        <taxon>Dacrymycetes</taxon>
        <taxon>Dacrymycetales</taxon>
        <taxon>Dacrymycetaceae</taxon>
        <taxon>Calocera</taxon>
    </lineage>
</organism>
<dbReference type="PANTHER" id="PTHR24115">
    <property type="entry name" value="KINESIN-RELATED"/>
    <property type="match status" value="1"/>
</dbReference>
<dbReference type="InterPro" id="IPR027640">
    <property type="entry name" value="Kinesin-like_fam"/>
</dbReference>
<evidence type="ECO:0000313" key="7">
    <source>
        <dbReference type="EMBL" id="KZO89712.1"/>
    </source>
</evidence>
<evidence type="ECO:0000256" key="5">
    <source>
        <dbReference type="SAM" id="MobiDB-lite"/>
    </source>
</evidence>
<dbReference type="InterPro" id="IPR019821">
    <property type="entry name" value="Kinesin_motor_CS"/>
</dbReference>
<dbReference type="STRING" id="1330018.A0A167FPK5"/>
<dbReference type="InterPro" id="IPR036961">
    <property type="entry name" value="Kinesin_motor_dom_sf"/>
</dbReference>
<dbReference type="GO" id="GO:0008017">
    <property type="term" value="F:microtubule binding"/>
    <property type="evidence" value="ECO:0007669"/>
    <property type="project" value="InterPro"/>
</dbReference>
<accession>A0A167FPK5</accession>
<dbReference type="Proteomes" id="UP000076738">
    <property type="component" value="Unassembled WGS sequence"/>
</dbReference>
<keyword evidence="3 4" id="KW-0505">Motor protein</keyword>
<evidence type="ECO:0000313" key="8">
    <source>
        <dbReference type="Proteomes" id="UP000076738"/>
    </source>
</evidence>
<dbReference type="PROSITE" id="PS00411">
    <property type="entry name" value="KINESIN_MOTOR_1"/>
    <property type="match status" value="1"/>
</dbReference>
<proteinExistence type="inferred from homology"/>
<dbReference type="PROSITE" id="PS50067">
    <property type="entry name" value="KINESIN_MOTOR_2"/>
    <property type="match status" value="1"/>
</dbReference>